<feature type="transmembrane region" description="Helical" evidence="4">
    <location>
        <begin position="55"/>
        <end position="78"/>
    </location>
</feature>
<organism evidence="6 7">
    <name type="scientific">Perkinsus olseni</name>
    <name type="common">Perkinsus atlanticus</name>
    <dbReference type="NCBI Taxonomy" id="32597"/>
    <lineage>
        <taxon>Eukaryota</taxon>
        <taxon>Sar</taxon>
        <taxon>Alveolata</taxon>
        <taxon>Perkinsozoa</taxon>
        <taxon>Perkinsea</taxon>
        <taxon>Perkinsida</taxon>
        <taxon>Perkinsidae</taxon>
        <taxon>Perkinsus</taxon>
    </lineage>
</organism>
<evidence type="ECO:0000313" key="6">
    <source>
        <dbReference type="EMBL" id="KAF4660879.1"/>
    </source>
</evidence>
<protein>
    <submittedName>
        <fullName evidence="6">Tetratricopeptide repeat protein 30A</fullName>
    </submittedName>
</protein>
<accession>A0A7J6LNL1</accession>
<keyword evidence="4" id="KW-0472">Membrane</keyword>
<keyword evidence="3" id="KW-0175">Coiled coil</keyword>
<dbReference type="GO" id="GO:0042073">
    <property type="term" value="P:intraciliary transport"/>
    <property type="evidence" value="ECO:0007669"/>
    <property type="project" value="TreeGrafter"/>
</dbReference>
<dbReference type="InterPro" id="IPR039941">
    <property type="entry name" value="TT30"/>
</dbReference>
<dbReference type="GO" id="GO:0030992">
    <property type="term" value="C:intraciliary transport particle B"/>
    <property type="evidence" value="ECO:0007669"/>
    <property type="project" value="TreeGrafter"/>
</dbReference>
<gene>
    <name evidence="6" type="primary">TTC30A</name>
    <name evidence="6" type="ORF">FOL46_005952</name>
</gene>
<reference evidence="6 7" key="1">
    <citation type="submission" date="2020-04" db="EMBL/GenBank/DDBJ databases">
        <title>Perkinsus olseni comparative genomics.</title>
        <authorList>
            <person name="Bogema D.R."/>
        </authorList>
    </citation>
    <scope>NUCLEOTIDE SEQUENCE [LARGE SCALE GENOMIC DNA]</scope>
    <source>
        <strain evidence="6">ATCC PRA-31</strain>
    </source>
</reference>
<keyword evidence="1" id="KW-0677">Repeat</keyword>
<evidence type="ECO:0000313" key="7">
    <source>
        <dbReference type="Proteomes" id="UP000572268"/>
    </source>
</evidence>
<feature type="chain" id="PRO_5029488006" evidence="5">
    <location>
        <begin position="28"/>
        <end position="942"/>
    </location>
</feature>
<evidence type="ECO:0000256" key="3">
    <source>
        <dbReference type="SAM" id="Coils"/>
    </source>
</evidence>
<dbReference type="SUPFAM" id="SSF48452">
    <property type="entry name" value="TPR-like"/>
    <property type="match status" value="2"/>
</dbReference>
<feature type="coiled-coil region" evidence="3">
    <location>
        <begin position="759"/>
        <end position="786"/>
    </location>
</feature>
<evidence type="ECO:0000256" key="5">
    <source>
        <dbReference type="SAM" id="SignalP"/>
    </source>
</evidence>
<keyword evidence="4" id="KW-0812">Transmembrane</keyword>
<sequence>MLSSAYRALTLLFASLLVLACVMISSSAEVESDRPFRATNAEDTSLKSSAMMHEIVLPAGRLVLAWIIMSVVVGIVFVRKTIYTQRMSYSISGLGAVFGRRLEKAATDFSAKKAQAGEAVMSKRIDSLAATDWRNDTSSWKQNIVAMLNLAVLQGRLTAVQASEQLRAAQTRLMRYVGDGPIVSKIGRTAVRCEDLPDRGEQGSPELDIPECPDFTAPIMYTSHHQLGTAAGGHPAKASWIPRTGELTRSVYSLIKESKYDEAIRVLEHQRQEFPRSRACLSLLGYCYYHSEQFEKAADVYGYLASLEICPPEDNDEYRFHHASALVKAGLYSEAQDLLQAINTERLERNVTLLQCQIHYELGDLSSAQSMLNSFDFFPDDSEKLVLEGAILCRQGKYEEARTKCYMQALNSGYSPGLAYNIAFTYYQQRKYEEAAQHVSEIIERGAREHPELGLGSNTQVIAGNLVDGVGDVPRSVGNSNALRDSALIEALNLKFAIELTNDNLDGAKECLVDMPPRAEAELDPVTLHNIALAYMDEKPSEGFAKLNFLLQSFGTVTSDDDPLSSVPKEAFVNLLHLYCKYGYYDLAADILAENPALTYSCLEPDEYDFFNCLILSQASPEEGFRQFDELARKHVDKLRKITKDVQEGRRSRNNAQIKKSLQDFEEALDQYIPVLMAQAKIYWDMEDYPMVEKLFRQSAEFCSEDETWKLNVAHVFFMQEKFNECIRYYEPFVRRHFPDNVLEITAIVLANLCVAYVMTGANEEAEEIMRAVEKAEEKVAASKGNFEFGISRVMRSLEPMDRKLGMDTWYYAKRCFLALAENMAKQMVVIRDDTYRCILAFFDRAARFGKNMETAVSPVDMSTVVEAQNAAAQAAANAAGQAVGETSGINEATHESSAIAAAAKSAATAAALAAALSNKRKIRTVAYEARMLKLLFLKIYD</sequence>
<evidence type="ECO:0000256" key="2">
    <source>
        <dbReference type="ARBA" id="ARBA00022803"/>
    </source>
</evidence>
<dbReference type="PANTHER" id="PTHR20931:SF0">
    <property type="entry name" value="TETRATRICOPEPTIDE REPEAT PROTEIN 30"/>
    <property type="match status" value="1"/>
</dbReference>
<keyword evidence="5" id="KW-0732">Signal</keyword>
<evidence type="ECO:0000256" key="4">
    <source>
        <dbReference type="SAM" id="Phobius"/>
    </source>
</evidence>
<dbReference type="AlphaFoldDB" id="A0A7J6LNL1"/>
<dbReference type="EMBL" id="JABANN010000373">
    <property type="protein sequence ID" value="KAF4660879.1"/>
    <property type="molecule type" value="Genomic_DNA"/>
</dbReference>
<dbReference type="Proteomes" id="UP000572268">
    <property type="component" value="Unassembled WGS sequence"/>
</dbReference>
<dbReference type="PANTHER" id="PTHR20931">
    <property type="entry name" value="TETRATRICOPEPTIDE REPEAT PROTEIN 30"/>
    <property type="match status" value="1"/>
</dbReference>
<keyword evidence="4" id="KW-1133">Transmembrane helix</keyword>
<proteinExistence type="predicted"/>
<dbReference type="GO" id="GO:0005879">
    <property type="term" value="C:axonemal microtubule"/>
    <property type="evidence" value="ECO:0007669"/>
    <property type="project" value="TreeGrafter"/>
</dbReference>
<keyword evidence="2" id="KW-0802">TPR repeat</keyword>
<dbReference type="Gene3D" id="1.25.40.10">
    <property type="entry name" value="Tetratricopeptide repeat domain"/>
    <property type="match status" value="3"/>
</dbReference>
<dbReference type="PROSITE" id="PS51257">
    <property type="entry name" value="PROKAR_LIPOPROTEIN"/>
    <property type="match status" value="1"/>
</dbReference>
<evidence type="ECO:0000256" key="1">
    <source>
        <dbReference type="ARBA" id="ARBA00022737"/>
    </source>
</evidence>
<dbReference type="InterPro" id="IPR011990">
    <property type="entry name" value="TPR-like_helical_dom_sf"/>
</dbReference>
<name>A0A7J6LNL1_PEROL</name>
<comment type="caution">
    <text evidence="6">The sequence shown here is derived from an EMBL/GenBank/DDBJ whole genome shotgun (WGS) entry which is preliminary data.</text>
</comment>
<dbReference type="GO" id="GO:0120170">
    <property type="term" value="F:intraciliary transport particle B binding"/>
    <property type="evidence" value="ECO:0007669"/>
    <property type="project" value="TreeGrafter"/>
</dbReference>
<feature type="signal peptide" evidence="5">
    <location>
        <begin position="1"/>
        <end position="27"/>
    </location>
</feature>